<evidence type="ECO:0000313" key="1">
    <source>
        <dbReference type="EMBL" id="JAE10401.1"/>
    </source>
</evidence>
<dbReference type="EMBL" id="GBRH01187495">
    <property type="protein sequence ID" value="JAE10401.1"/>
    <property type="molecule type" value="Transcribed_RNA"/>
</dbReference>
<reference evidence="1" key="1">
    <citation type="submission" date="2014-09" db="EMBL/GenBank/DDBJ databases">
        <authorList>
            <person name="Magalhaes I.L.F."/>
            <person name="Oliveira U."/>
            <person name="Santos F.R."/>
            <person name="Vidigal T.H.D.A."/>
            <person name="Brescovit A.D."/>
            <person name="Santos A.J."/>
        </authorList>
    </citation>
    <scope>NUCLEOTIDE SEQUENCE</scope>
    <source>
        <tissue evidence="1">Shoot tissue taken approximately 20 cm above the soil surface</tissue>
    </source>
</reference>
<protein>
    <submittedName>
        <fullName evidence="1">Uncharacterized protein</fullName>
    </submittedName>
</protein>
<sequence>MDGELLQHLTPPLLVCHSTIPDHQHCADHMDGQLFRPLVVEVPNHCGLDLHLSSHIGPRISDARFPGGLSILDGSASNPIVGSSCIVNPPLNPGVGSMASFSSSSSYLSLMVSLAPNPSWHQARVALTHRVVMYSRLNLF</sequence>
<organism evidence="1">
    <name type="scientific">Arundo donax</name>
    <name type="common">Giant reed</name>
    <name type="synonym">Donax arundinaceus</name>
    <dbReference type="NCBI Taxonomy" id="35708"/>
    <lineage>
        <taxon>Eukaryota</taxon>
        <taxon>Viridiplantae</taxon>
        <taxon>Streptophyta</taxon>
        <taxon>Embryophyta</taxon>
        <taxon>Tracheophyta</taxon>
        <taxon>Spermatophyta</taxon>
        <taxon>Magnoliopsida</taxon>
        <taxon>Liliopsida</taxon>
        <taxon>Poales</taxon>
        <taxon>Poaceae</taxon>
        <taxon>PACMAD clade</taxon>
        <taxon>Arundinoideae</taxon>
        <taxon>Arundineae</taxon>
        <taxon>Arundo</taxon>
    </lineage>
</organism>
<dbReference type="AlphaFoldDB" id="A0A0A9FJT8"/>
<name>A0A0A9FJT8_ARUDO</name>
<reference evidence="1" key="2">
    <citation type="journal article" date="2015" name="Data Brief">
        <title>Shoot transcriptome of the giant reed, Arundo donax.</title>
        <authorList>
            <person name="Barrero R.A."/>
            <person name="Guerrero F.D."/>
            <person name="Moolhuijzen P."/>
            <person name="Goolsby J.A."/>
            <person name="Tidwell J."/>
            <person name="Bellgard S.E."/>
            <person name="Bellgard M.I."/>
        </authorList>
    </citation>
    <scope>NUCLEOTIDE SEQUENCE</scope>
    <source>
        <tissue evidence="1">Shoot tissue taken approximately 20 cm above the soil surface</tissue>
    </source>
</reference>
<proteinExistence type="predicted"/>
<accession>A0A0A9FJT8</accession>